<organism evidence="2 3">
    <name type="scientific">Zophobas morio</name>
    <dbReference type="NCBI Taxonomy" id="2755281"/>
    <lineage>
        <taxon>Eukaryota</taxon>
        <taxon>Metazoa</taxon>
        <taxon>Ecdysozoa</taxon>
        <taxon>Arthropoda</taxon>
        <taxon>Hexapoda</taxon>
        <taxon>Insecta</taxon>
        <taxon>Pterygota</taxon>
        <taxon>Neoptera</taxon>
        <taxon>Endopterygota</taxon>
        <taxon>Coleoptera</taxon>
        <taxon>Polyphaga</taxon>
        <taxon>Cucujiformia</taxon>
        <taxon>Tenebrionidae</taxon>
        <taxon>Zophobas</taxon>
    </lineage>
</organism>
<dbReference type="Pfam" id="PF00078">
    <property type="entry name" value="RVT_1"/>
    <property type="match status" value="1"/>
</dbReference>
<evidence type="ECO:0000259" key="1">
    <source>
        <dbReference type="PROSITE" id="PS50878"/>
    </source>
</evidence>
<dbReference type="Proteomes" id="UP001168821">
    <property type="component" value="Unassembled WGS sequence"/>
</dbReference>
<dbReference type="GO" id="GO:0071897">
    <property type="term" value="P:DNA biosynthetic process"/>
    <property type="evidence" value="ECO:0007669"/>
    <property type="project" value="UniProtKB-ARBA"/>
</dbReference>
<gene>
    <name evidence="2" type="ORF">Zmor_003606</name>
</gene>
<dbReference type="EMBL" id="JALNTZ010000010">
    <property type="protein sequence ID" value="KAJ3640297.1"/>
    <property type="molecule type" value="Genomic_DNA"/>
</dbReference>
<dbReference type="CDD" id="cd01650">
    <property type="entry name" value="RT_nLTR_like"/>
    <property type="match status" value="1"/>
</dbReference>
<dbReference type="AlphaFoldDB" id="A0AA38M2T5"/>
<protein>
    <recommendedName>
        <fullName evidence="1">Reverse transcriptase domain-containing protein</fullName>
    </recommendedName>
</protein>
<name>A0AA38M2T5_9CUCU</name>
<dbReference type="PROSITE" id="PS50878">
    <property type="entry name" value="RT_POL"/>
    <property type="match status" value="1"/>
</dbReference>
<dbReference type="InterPro" id="IPR043502">
    <property type="entry name" value="DNA/RNA_pol_sf"/>
</dbReference>
<dbReference type="InterPro" id="IPR000477">
    <property type="entry name" value="RT_dom"/>
</dbReference>
<proteinExistence type="predicted"/>
<comment type="caution">
    <text evidence="2">The sequence shown here is derived from an EMBL/GenBank/DDBJ whole genome shotgun (WGS) entry which is preliminary data.</text>
</comment>
<dbReference type="SUPFAM" id="SSF56672">
    <property type="entry name" value="DNA/RNA polymerases"/>
    <property type="match status" value="1"/>
</dbReference>
<evidence type="ECO:0000313" key="3">
    <source>
        <dbReference type="Proteomes" id="UP001168821"/>
    </source>
</evidence>
<reference evidence="2" key="1">
    <citation type="journal article" date="2023" name="G3 (Bethesda)">
        <title>Whole genome assemblies of Zophobas morio and Tenebrio molitor.</title>
        <authorList>
            <person name="Kaur S."/>
            <person name="Stinson S.A."/>
            <person name="diCenzo G.C."/>
        </authorList>
    </citation>
    <scope>NUCLEOTIDE SEQUENCE</scope>
    <source>
        <strain evidence="2">QUZm001</strain>
    </source>
</reference>
<feature type="domain" description="Reverse transcriptase" evidence="1">
    <location>
        <begin position="1"/>
        <end position="268"/>
    </location>
</feature>
<accession>A0AA38M2T5</accession>
<keyword evidence="3" id="KW-1185">Reference proteome</keyword>
<dbReference type="PANTHER" id="PTHR19446">
    <property type="entry name" value="REVERSE TRANSCRIPTASES"/>
    <property type="match status" value="1"/>
</dbReference>
<sequence length="419" mass="47856">MFKFRVFPARWKEAHVIFIPKPGNNHIFPENHRPISFLSSVGKIAERVIRKRLAEFVNVRGVVPDEQFGFRPQHSTSEQLLRVVKFAAKSIEWKQLTGAVFLDVAKAFDTVWHNGLVYKLHQADVPLAMVQLIQSFLDSRTFKARIGHALSAEHPISAGVPQGSALSPLVNAVFTADIPKPPRTSLAIYADDTAILTRSKMPHLVTSYLQEAVDALEEWCKRWLITVNPEKSTAILISKRRTGPEGNVTMFNRVIPWRSQAKYLGVIVDKRLSFIPHIDYIVANTNKIKGSLSALIGKRSKVSIRNKLLLYRAIIRPTMSYASVAWSYEPSKTQFHRLEVIQTKTLRQVFQAPWFVRNAQLLREANLPPLKEFLHEIALRAFRKAEEHPNPLVREAVNYEFDEEAPPSRKRPRRALLEV</sequence>
<evidence type="ECO:0000313" key="2">
    <source>
        <dbReference type="EMBL" id="KAJ3640297.1"/>
    </source>
</evidence>